<accession>A0AAD9ZDW5</accession>
<reference evidence="8" key="1">
    <citation type="submission" date="2022-11" db="EMBL/GenBank/DDBJ databases">
        <title>Chromosomal genome sequence assembly and mating type (MAT) locus characterization of the leprose asexual lichenized fungus Lepraria neglecta (Nyl.) Erichsen.</title>
        <authorList>
            <person name="Allen J.L."/>
            <person name="Pfeffer B."/>
        </authorList>
    </citation>
    <scope>NUCLEOTIDE SEQUENCE</scope>
    <source>
        <strain evidence="8">Allen 5258</strain>
    </source>
</reference>
<feature type="domain" description="Cell wall mannoprotein PIR1-like C-terminal" evidence="7">
    <location>
        <begin position="184"/>
        <end position="216"/>
    </location>
</feature>
<evidence type="ECO:0000256" key="2">
    <source>
        <dbReference type="ARBA" id="ARBA00022512"/>
    </source>
</evidence>
<evidence type="ECO:0000259" key="7">
    <source>
        <dbReference type="Pfam" id="PF22799"/>
    </source>
</evidence>
<comment type="caution">
    <text evidence="8">The sequence shown here is derived from an EMBL/GenBank/DDBJ whole genome shotgun (WGS) entry which is preliminary data.</text>
</comment>
<dbReference type="GO" id="GO:0005199">
    <property type="term" value="F:structural constituent of cell wall"/>
    <property type="evidence" value="ECO:0007669"/>
    <property type="project" value="TreeGrafter"/>
</dbReference>
<feature type="signal peptide" evidence="6">
    <location>
        <begin position="1"/>
        <end position="16"/>
    </location>
</feature>
<evidence type="ECO:0000256" key="1">
    <source>
        <dbReference type="ARBA" id="ARBA00004191"/>
    </source>
</evidence>
<dbReference type="EMBL" id="JASNWA010000006">
    <property type="protein sequence ID" value="KAK3174628.1"/>
    <property type="molecule type" value="Genomic_DNA"/>
</dbReference>
<evidence type="ECO:0000256" key="3">
    <source>
        <dbReference type="ARBA" id="ARBA00022525"/>
    </source>
</evidence>
<evidence type="ECO:0000256" key="5">
    <source>
        <dbReference type="ARBA" id="ARBA00038219"/>
    </source>
</evidence>
<evidence type="ECO:0000313" key="9">
    <source>
        <dbReference type="Proteomes" id="UP001276659"/>
    </source>
</evidence>
<feature type="chain" id="PRO_5041908936" description="Cell wall mannoprotein PIR1-like C-terminal domain-containing protein" evidence="6">
    <location>
        <begin position="17"/>
        <end position="245"/>
    </location>
</feature>
<keyword evidence="4 6" id="KW-0732">Signal</keyword>
<protein>
    <recommendedName>
        <fullName evidence="7">Cell wall mannoprotein PIR1-like C-terminal domain-containing protein</fullName>
    </recommendedName>
</protein>
<dbReference type="Proteomes" id="UP001276659">
    <property type="component" value="Unassembled WGS sequence"/>
</dbReference>
<evidence type="ECO:0000256" key="4">
    <source>
        <dbReference type="ARBA" id="ARBA00022729"/>
    </source>
</evidence>
<organism evidence="8 9">
    <name type="scientific">Lepraria neglecta</name>
    <dbReference type="NCBI Taxonomy" id="209136"/>
    <lineage>
        <taxon>Eukaryota</taxon>
        <taxon>Fungi</taxon>
        <taxon>Dikarya</taxon>
        <taxon>Ascomycota</taxon>
        <taxon>Pezizomycotina</taxon>
        <taxon>Lecanoromycetes</taxon>
        <taxon>OSLEUM clade</taxon>
        <taxon>Lecanoromycetidae</taxon>
        <taxon>Lecanorales</taxon>
        <taxon>Lecanorineae</taxon>
        <taxon>Stereocaulaceae</taxon>
        <taxon>Lepraria</taxon>
    </lineage>
</organism>
<sequence>MQYSLAILALAATASANPLAPLVKRQGVTASIAPPEPAPPGCTGAAIGSYAVIVRNITTASPAKRQVTQIADGQPQVTHGTVAQIGGGQIQAGMQTKITMPIANQINDGQIQIQTTIAPVAEYKVGQPQAPTMAMPTATEVSEAADAQAVATTAPAAPAASPASDEMVACDAEGRLAITLENNILKDAQGRTGYIASNFQFQFDGPPQSEAIFTRRLLVLCERIACSWWLQYLLPMLEWRLLQPV</sequence>
<dbReference type="GO" id="GO:0031505">
    <property type="term" value="P:fungal-type cell wall organization"/>
    <property type="evidence" value="ECO:0007669"/>
    <property type="project" value="TreeGrafter"/>
</dbReference>
<comment type="subcellular location">
    <subcellularLocation>
        <location evidence="1">Secreted</location>
        <location evidence="1">Cell wall</location>
    </subcellularLocation>
</comment>
<dbReference type="InterPro" id="IPR054508">
    <property type="entry name" value="PIR1-like_C"/>
</dbReference>
<name>A0AAD9ZDW5_9LECA</name>
<evidence type="ECO:0000256" key="6">
    <source>
        <dbReference type="SAM" id="SignalP"/>
    </source>
</evidence>
<proteinExistence type="inferred from homology"/>
<dbReference type="Pfam" id="PF22799">
    <property type="entry name" value="PIR1-like_C"/>
    <property type="match status" value="1"/>
</dbReference>
<comment type="similarity">
    <text evidence="5">Belongs to the PIR protein family.</text>
</comment>
<keyword evidence="2" id="KW-0134">Cell wall</keyword>
<keyword evidence="9" id="KW-1185">Reference proteome</keyword>
<evidence type="ECO:0000313" key="8">
    <source>
        <dbReference type="EMBL" id="KAK3174628.1"/>
    </source>
</evidence>
<dbReference type="GO" id="GO:0009277">
    <property type="term" value="C:fungal-type cell wall"/>
    <property type="evidence" value="ECO:0007669"/>
    <property type="project" value="TreeGrafter"/>
</dbReference>
<dbReference type="InterPro" id="IPR051153">
    <property type="entry name" value="Yeast_CWMannoprotein_PIR"/>
</dbReference>
<dbReference type="AlphaFoldDB" id="A0AAD9ZDW5"/>
<gene>
    <name evidence="8" type="ORF">OEA41_001874</name>
</gene>
<keyword evidence="3" id="KW-0964">Secreted</keyword>
<dbReference type="PANTHER" id="PTHR47254">
    <property type="entry name" value="CELL WALL MANNOPROTEIN CIS3-RELATED"/>
    <property type="match status" value="1"/>
</dbReference>
<dbReference type="PANTHER" id="PTHR47254:SF1">
    <property type="entry name" value="CELL WALL MANNOPROTEIN CIS3-RELATED"/>
    <property type="match status" value="1"/>
</dbReference>